<dbReference type="EMBL" id="CP054139">
    <property type="protein sequence ID" value="QKJ32586.1"/>
    <property type="molecule type" value="Genomic_DNA"/>
</dbReference>
<keyword evidence="2" id="KW-1185">Reference proteome</keyword>
<dbReference type="RefSeq" id="WP_173417235.1">
    <property type="nucleotide sequence ID" value="NZ_CP054139.1"/>
</dbReference>
<dbReference type="Proteomes" id="UP000505355">
    <property type="component" value="Chromosome"/>
</dbReference>
<evidence type="ECO:0000313" key="2">
    <source>
        <dbReference type="Proteomes" id="UP000505355"/>
    </source>
</evidence>
<dbReference type="AlphaFoldDB" id="A0A7D4Q3Y9"/>
<organism evidence="1 2">
    <name type="scientific">Mucilaginibacter mali</name>
    <dbReference type="NCBI Taxonomy" id="2740462"/>
    <lineage>
        <taxon>Bacteria</taxon>
        <taxon>Pseudomonadati</taxon>
        <taxon>Bacteroidota</taxon>
        <taxon>Sphingobacteriia</taxon>
        <taxon>Sphingobacteriales</taxon>
        <taxon>Sphingobacteriaceae</taxon>
        <taxon>Mucilaginibacter</taxon>
    </lineage>
</organism>
<name>A0A7D4Q3Y9_9SPHI</name>
<proteinExistence type="predicted"/>
<dbReference type="KEGG" id="mmab:HQ865_23415"/>
<gene>
    <name evidence="1" type="ORF">HQ865_23415</name>
</gene>
<reference evidence="1 2" key="1">
    <citation type="submission" date="2020-05" db="EMBL/GenBank/DDBJ databases">
        <title>Mucilaginibacter mali sp. nov.</title>
        <authorList>
            <person name="Kim H.S."/>
            <person name="Lee K.C."/>
            <person name="Suh M.K."/>
            <person name="Kim J.-S."/>
            <person name="Han K.-I."/>
            <person name="Eom M.K."/>
            <person name="Shin Y.K."/>
            <person name="Lee J.-S."/>
        </authorList>
    </citation>
    <scope>NUCLEOTIDE SEQUENCE [LARGE SCALE GENOMIC DNA]</scope>
    <source>
        <strain evidence="1 2">G2-14</strain>
    </source>
</reference>
<evidence type="ECO:0000313" key="1">
    <source>
        <dbReference type="EMBL" id="QKJ32586.1"/>
    </source>
</evidence>
<accession>A0A7D4Q3Y9</accession>
<sequence>MKNQKKFNVSKLMARFDEELKNILVNDLSARNNHNQLVSTIQNSLNNRLKAA</sequence>
<protein>
    <submittedName>
        <fullName evidence="1">Uncharacterized protein</fullName>
    </submittedName>
</protein>